<evidence type="ECO:0000313" key="3">
    <source>
        <dbReference type="Proteomes" id="UP000217930"/>
    </source>
</evidence>
<organism evidence="2 3">
    <name type="scientific">Neisseria meningitidis</name>
    <dbReference type="NCBI Taxonomy" id="487"/>
    <lineage>
        <taxon>Bacteria</taxon>
        <taxon>Pseudomonadati</taxon>
        <taxon>Pseudomonadota</taxon>
        <taxon>Betaproteobacteria</taxon>
        <taxon>Neisseriales</taxon>
        <taxon>Neisseriaceae</taxon>
        <taxon>Neisseria</taxon>
    </lineage>
</organism>
<feature type="compositionally biased region" description="Polar residues" evidence="1">
    <location>
        <begin position="76"/>
        <end position="94"/>
    </location>
</feature>
<dbReference type="Proteomes" id="UP000217930">
    <property type="component" value="Unassembled WGS sequence"/>
</dbReference>
<name>A0AB36RSY1_NEIME</name>
<feature type="region of interest" description="Disordered" evidence="1">
    <location>
        <begin position="66"/>
        <end position="94"/>
    </location>
</feature>
<dbReference type="EMBL" id="NTLY01000002">
    <property type="protein sequence ID" value="PBJ87939.1"/>
    <property type="molecule type" value="Genomic_DNA"/>
</dbReference>
<dbReference type="AlphaFoldDB" id="A0AB36RSY1"/>
<evidence type="ECO:0000313" key="2">
    <source>
        <dbReference type="EMBL" id="PBJ87939.1"/>
    </source>
</evidence>
<comment type="caution">
    <text evidence="2">The sequence shown here is derived from an EMBL/GenBank/DDBJ whole genome shotgun (WGS) entry which is preliminary data.</text>
</comment>
<sequence>MFCGADSFSDDLLLIKGIKKRLAAVIPAQAGIHHRATGKQKINKAAEIHQWIPACAGMTVTGISDDLNPSRPNACPTPTASRSAQTESQTKPAA</sequence>
<proteinExistence type="predicted"/>
<reference evidence="2 3" key="1">
    <citation type="journal article" date="2017" name="Clin. Infect. Dis.">
        <title>Increased Risk for Meningococcal Disease among Men who have Sex with Men in the United States, 2012-2015.</title>
        <authorList>
            <person name="Folaranmi T.A."/>
            <person name="Kretz C.B."/>
            <person name="Kamiya H."/>
            <person name="MacNeil J.R."/>
            <person name="Whaley M.J."/>
            <person name="Blain A."/>
            <person name="Antwi M."/>
            <person name="Dorsinville M."/>
            <person name="Pacilli M."/>
            <person name="Smith S."/>
            <person name="Civen R."/>
            <person name="Ngo V."/>
            <person name="Winter K."/>
            <person name="Harriman K."/>
            <person name="Wang X."/>
            <person name="Bowen V.B."/>
            <person name="Patel M."/>
            <person name="Martin S."/>
            <person name="Misegades L."/>
            <person name="Meyer S.A."/>
        </authorList>
    </citation>
    <scope>NUCLEOTIDE SEQUENCE [LARGE SCALE GENOMIC DNA]</scope>
    <source>
        <strain evidence="2 3">M26503</strain>
    </source>
</reference>
<evidence type="ECO:0000256" key="1">
    <source>
        <dbReference type="SAM" id="MobiDB-lite"/>
    </source>
</evidence>
<protein>
    <submittedName>
        <fullName evidence="2">Uncharacterized protein</fullName>
    </submittedName>
</protein>
<accession>A0AB36RSY1</accession>
<gene>
    <name evidence="2" type="ORF">CNQ34_08835</name>
</gene>